<organism evidence="2 3">
    <name type="scientific">Ficus carica</name>
    <name type="common">Common fig</name>
    <dbReference type="NCBI Taxonomy" id="3494"/>
    <lineage>
        <taxon>Eukaryota</taxon>
        <taxon>Viridiplantae</taxon>
        <taxon>Streptophyta</taxon>
        <taxon>Embryophyta</taxon>
        <taxon>Tracheophyta</taxon>
        <taxon>Spermatophyta</taxon>
        <taxon>Magnoliopsida</taxon>
        <taxon>eudicotyledons</taxon>
        <taxon>Gunneridae</taxon>
        <taxon>Pentapetalae</taxon>
        <taxon>rosids</taxon>
        <taxon>fabids</taxon>
        <taxon>Rosales</taxon>
        <taxon>Moraceae</taxon>
        <taxon>Ficeae</taxon>
        <taxon>Ficus</taxon>
    </lineage>
</organism>
<keyword evidence="1" id="KW-1133">Transmembrane helix</keyword>
<dbReference type="Proteomes" id="UP001187192">
    <property type="component" value="Unassembled WGS sequence"/>
</dbReference>
<reference evidence="2" key="1">
    <citation type="submission" date="2023-07" db="EMBL/GenBank/DDBJ databases">
        <title>draft genome sequence of fig (Ficus carica).</title>
        <authorList>
            <person name="Takahashi T."/>
            <person name="Nishimura K."/>
        </authorList>
    </citation>
    <scope>NUCLEOTIDE SEQUENCE</scope>
</reference>
<dbReference type="EMBL" id="BTGU01000016">
    <property type="protein sequence ID" value="GMN43276.1"/>
    <property type="molecule type" value="Genomic_DNA"/>
</dbReference>
<feature type="transmembrane region" description="Helical" evidence="1">
    <location>
        <begin position="42"/>
        <end position="61"/>
    </location>
</feature>
<proteinExistence type="predicted"/>
<comment type="caution">
    <text evidence="2">The sequence shown here is derived from an EMBL/GenBank/DDBJ whole genome shotgun (WGS) entry which is preliminary data.</text>
</comment>
<keyword evidence="3" id="KW-1185">Reference proteome</keyword>
<keyword evidence="1" id="KW-0812">Transmembrane</keyword>
<sequence length="62" mass="6610">MRTMPLGSSARIGRQMALSVVLVHAFSNNTVSNDKNGNATLLMLAAWRIAALIIAPAFILIS</sequence>
<evidence type="ECO:0000313" key="3">
    <source>
        <dbReference type="Proteomes" id="UP001187192"/>
    </source>
</evidence>
<dbReference type="AlphaFoldDB" id="A0AA88AG07"/>
<evidence type="ECO:0000256" key="1">
    <source>
        <dbReference type="SAM" id="Phobius"/>
    </source>
</evidence>
<name>A0AA88AG07_FICCA</name>
<gene>
    <name evidence="2" type="ORF">TIFTF001_012479</name>
</gene>
<evidence type="ECO:0000313" key="2">
    <source>
        <dbReference type="EMBL" id="GMN43276.1"/>
    </source>
</evidence>
<keyword evidence="1" id="KW-0472">Membrane</keyword>
<accession>A0AA88AG07</accession>
<dbReference type="Gramene" id="FCD_00020111-RA">
    <property type="protein sequence ID" value="FCD_00020111-RA:cds"/>
    <property type="gene ID" value="FCD_00020111"/>
</dbReference>
<protein>
    <submittedName>
        <fullName evidence="2">Uncharacterized protein</fullName>
    </submittedName>
</protein>